<evidence type="ECO:0000313" key="2">
    <source>
        <dbReference type="EMBL" id="RFZ41255.1"/>
    </source>
</evidence>
<evidence type="ECO:0000313" key="3">
    <source>
        <dbReference type="Proteomes" id="UP000257451"/>
    </source>
</evidence>
<reference evidence="2 3" key="1">
    <citation type="journal article" date="2018" name="Sci. Rep.">
        <title>Extensive genomic diversity among Mycobacterium marinum strains revealed by whole genome sequencing.</title>
        <authorList>
            <person name="Das S."/>
            <person name="Pettersson B.M."/>
            <person name="Behra P.R."/>
            <person name="Mallick A."/>
            <person name="Cheramie M."/>
            <person name="Ramesh M."/>
            <person name="Shirreff L."/>
            <person name="DuCote T."/>
            <person name="Dasgupta S."/>
            <person name="Ennis D.G."/>
            <person name="Kirsebom L.A."/>
        </authorList>
    </citation>
    <scope>NUCLEOTIDE SEQUENCE [LARGE SCALE GENOMIC DNA]</scope>
    <source>
        <strain evidence="2 3">Davis1</strain>
    </source>
</reference>
<sequence>MKTMTSRMGGGTPLNAMDDTIRVGRAPGPSRSGADATIPVSVAPAGHVR</sequence>
<comment type="caution">
    <text evidence="2">The sequence shown here is derived from an EMBL/GenBank/DDBJ whole genome shotgun (WGS) entry which is preliminary data.</text>
</comment>
<proteinExistence type="predicted"/>
<gene>
    <name evidence="2" type="ORF">DAVIS_02523</name>
</gene>
<feature type="region of interest" description="Disordered" evidence="1">
    <location>
        <begin position="1"/>
        <end position="49"/>
    </location>
</feature>
<name>A0A3E2MVR8_MYCMR</name>
<dbReference type="AlphaFoldDB" id="A0A3E2MVR8"/>
<accession>A0A3E2MVR8</accession>
<organism evidence="2 3">
    <name type="scientific">Mycobacterium marinum</name>
    <dbReference type="NCBI Taxonomy" id="1781"/>
    <lineage>
        <taxon>Bacteria</taxon>
        <taxon>Bacillati</taxon>
        <taxon>Actinomycetota</taxon>
        <taxon>Actinomycetes</taxon>
        <taxon>Mycobacteriales</taxon>
        <taxon>Mycobacteriaceae</taxon>
        <taxon>Mycobacterium</taxon>
        <taxon>Mycobacterium ulcerans group</taxon>
    </lineage>
</organism>
<evidence type="ECO:0000256" key="1">
    <source>
        <dbReference type="SAM" id="MobiDB-lite"/>
    </source>
</evidence>
<protein>
    <submittedName>
        <fullName evidence="2">Uncharacterized protein</fullName>
    </submittedName>
</protein>
<dbReference type="EMBL" id="PEDF01000080">
    <property type="protein sequence ID" value="RFZ41255.1"/>
    <property type="molecule type" value="Genomic_DNA"/>
</dbReference>
<dbReference type="Proteomes" id="UP000257451">
    <property type="component" value="Unassembled WGS sequence"/>
</dbReference>